<evidence type="ECO:0000313" key="1">
    <source>
        <dbReference type="EMBL" id="MTV29607.1"/>
    </source>
</evidence>
<dbReference type="RefSeq" id="WP_155444266.1">
    <property type="nucleotide sequence ID" value="NZ_JAOQNR010000001.1"/>
</dbReference>
<reference evidence="1 2" key="1">
    <citation type="submission" date="2019-11" db="EMBL/GenBank/DDBJ databases">
        <title>Whole-genome sequence of a Rhodoblastus acidophilus DSM 142.</title>
        <authorList>
            <person name="Kyndt J.A."/>
            <person name="Meyer T.E."/>
        </authorList>
    </citation>
    <scope>NUCLEOTIDE SEQUENCE [LARGE SCALE GENOMIC DNA]</scope>
    <source>
        <strain evidence="1 2">DSM 142</strain>
    </source>
</reference>
<sequence length="195" mass="21740">MIIDDCRSALEHFNSDFVYFTEPAARFFIEEKSCSGAGRAYFSHTAACIMLKATNKAPMVWALSNRSCAEGAFVSFDESGFHLHIIEMKSKLTYNEWIKALKQLSGMYLTAIATARILGIYSFNSIRCYIAFKEDAITPNRDADPVLLKTFVGTENIASGVDQWSSGMIRLPLSAKAFLKKGQRDGNNDIDFGFV</sequence>
<name>A0A6N8DHE0_RHOAC</name>
<evidence type="ECO:0000313" key="2">
    <source>
        <dbReference type="Proteomes" id="UP000439113"/>
    </source>
</evidence>
<dbReference type="OrthoDB" id="8481789at2"/>
<proteinExistence type="predicted"/>
<accession>A0A6N8DHE0</accession>
<dbReference type="EMBL" id="WNKS01000001">
    <property type="protein sequence ID" value="MTV29607.1"/>
    <property type="molecule type" value="Genomic_DNA"/>
</dbReference>
<protein>
    <submittedName>
        <fullName evidence="1">Uncharacterized protein</fullName>
    </submittedName>
</protein>
<comment type="caution">
    <text evidence="1">The sequence shown here is derived from an EMBL/GenBank/DDBJ whole genome shotgun (WGS) entry which is preliminary data.</text>
</comment>
<gene>
    <name evidence="1" type="ORF">GJ654_01220</name>
</gene>
<dbReference type="AlphaFoldDB" id="A0A6N8DHE0"/>
<organism evidence="1 2">
    <name type="scientific">Rhodoblastus acidophilus</name>
    <name type="common">Rhodopseudomonas acidophila</name>
    <dbReference type="NCBI Taxonomy" id="1074"/>
    <lineage>
        <taxon>Bacteria</taxon>
        <taxon>Pseudomonadati</taxon>
        <taxon>Pseudomonadota</taxon>
        <taxon>Alphaproteobacteria</taxon>
        <taxon>Hyphomicrobiales</taxon>
        <taxon>Rhodoblastaceae</taxon>
        <taxon>Rhodoblastus</taxon>
    </lineage>
</organism>
<dbReference type="Proteomes" id="UP000439113">
    <property type="component" value="Unassembled WGS sequence"/>
</dbReference>